<organism evidence="1 2">
    <name type="scientific">Neophaeococcomyces mojaviensis</name>
    <dbReference type="NCBI Taxonomy" id="3383035"/>
    <lineage>
        <taxon>Eukaryota</taxon>
        <taxon>Fungi</taxon>
        <taxon>Dikarya</taxon>
        <taxon>Ascomycota</taxon>
        <taxon>Pezizomycotina</taxon>
        <taxon>Eurotiomycetes</taxon>
        <taxon>Chaetothyriomycetidae</taxon>
        <taxon>Chaetothyriales</taxon>
        <taxon>Chaetothyriales incertae sedis</taxon>
        <taxon>Neophaeococcomyces</taxon>
    </lineage>
</organism>
<comment type="caution">
    <text evidence="1">The sequence shown here is derived from an EMBL/GenBank/DDBJ whole genome shotgun (WGS) entry which is preliminary data.</text>
</comment>
<dbReference type="Proteomes" id="UP001172386">
    <property type="component" value="Unassembled WGS sequence"/>
</dbReference>
<reference evidence="1" key="1">
    <citation type="submission" date="2022-10" db="EMBL/GenBank/DDBJ databases">
        <title>Culturing micro-colonial fungi from biological soil crusts in the Mojave desert and describing Neophaeococcomyces mojavensis, and introducing the new genera and species Taxawa tesnikishii.</title>
        <authorList>
            <person name="Kurbessoian T."/>
            <person name="Stajich J.E."/>
        </authorList>
    </citation>
    <scope>NUCLEOTIDE SEQUENCE</scope>
    <source>
        <strain evidence="1">JES_112</strain>
    </source>
</reference>
<sequence length="310" mass="34701">MLALRSLARALPRAGFRAAPIRTAQRQITISRPSILSRAVPYKAFSTTRVWREPAGDSDVELSAKLNHERELEVASRDSAALPQDLEDFLADAQFTIQDQPGTENIVLTKKFGNETIRVECSIADMNAEQELDELDEDDAFSDEPEHDPTSAGRRTINQARPGSGRIDVAPEDSLAPSDRGDTSEAIDSPSELNAFPLNLSITIDKGGVGATNIIAEAQDGEVTIEYVHYLPRAELIDPRTTEAAKEAQSVYRGPPFSHLDTELQAMYENYVRERGVNEQLAWFLTRYIDYKEQREYVLWLENMKKFVDA</sequence>
<evidence type="ECO:0000313" key="1">
    <source>
        <dbReference type="EMBL" id="KAJ9659638.1"/>
    </source>
</evidence>
<proteinExistence type="predicted"/>
<protein>
    <submittedName>
        <fullName evidence="1">Mitochondrial acidic protein mam33</fullName>
    </submittedName>
</protein>
<keyword evidence="2" id="KW-1185">Reference proteome</keyword>
<name>A0ACC3ACK1_9EURO</name>
<gene>
    <name evidence="1" type="primary">MAM33</name>
    <name evidence="1" type="ORF">H2198_003052</name>
</gene>
<dbReference type="EMBL" id="JAPDRQ010000038">
    <property type="protein sequence ID" value="KAJ9659638.1"/>
    <property type="molecule type" value="Genomic_DNA"/>
</dbReference>
<accession>A0ACC3ACK1</accession>
<evidence type="ECO:0000313" key="2">
    <source>
        <dbReference type="Proteomes" id="UP001172386"/>
    </source>
</evidence>